<dbReference type="PANTHER" id="PTHR38044">
    <property type="entry name" value="BOUQUET FORMATION PROTEIN 4"/>
    <property type="match status" value="1"/>
</dbReference>
<dbReference type="GO" id="GO:0070197">
    <property type="term" value="P:meiotic attachment of telomere to nuclear envelope"/>
    <property type="evidence" value="ECO:0007669"/>
    <property type="project" value="InterPro"/>
</dbReference>
<feature type="compositionally biased region" description="Basic residues" evidence="1">
    <location>
        <begin position="242"/>
        <end position="252"/>
    </location>
</feature>
<feature type="region of interest" description="Disordered" evidence="1">
    <location>
        <begin position="1"/>
        <end position="28"/>
    </location>
</feature>
<dbReference type="PROSITE" id="PS51299">
    <property type="entry name" value="HTH_APSES"/>
    <property type="match status" value="1"/>
</dbReference>
<accession>A0A0H2REE8</accession>
<dbReference type="GO" id="GO:0003677">
    <property type="term" value="F:DNA binding"/>
    <property type="evidence" value="ECO:0007669"/>
    <property type="project" value="InterPro"/>
</dbReference>
<gene>
    <name evidence="4" type="ORF">SCHPADRAFT_943300</name>
</gene>
<sequence length="410" mass="44567">MAHWQANGNHVAPKTNTPRPPLPHTHVNPYLLSPIDNAKTPAVKYQVITREGQEIVVGRVKIQTPGGGHAFVLRRFDTGAISLTTMFRAAFPSAHQDTENTENQWVKANFDNRDTNGSGKDPSARLRLAGTWVTAEVAQYLAAEYNLEHIIRPLANAQPESHQPYRRSTKASPQKPATTSSTATASDAHPNKRRKESSPLPVPESAPAPPTPTHVDLRTTTAPRRSGRSTVSPAPSQQSRASRTKPPSKRTAQRVTATSTTTTSTTIVTNGKEPIRLATPAESDAPDYDNDIAEIPGPDISADIAEQKELIAKLKAERDAGKQALDVDTSMDPDEPEDSGSQLKRSREEAEKPLQFDFKEPSSPTTERAIATNSRLRLPRLEPQQKSAAWGALWFAAGLTAAATIPSLFM</sequence>
<feature type="compositionally biased region" description="Pro residues" evidence="1">
    <location>
        <begin position="200"/>
        <end position="212"/>
    </location>
</feature>
<evidence type="ECO:0000256" key="1">
    <source>
        <dbReference type="SAM" id="MobiDB-lite"/>
    </source>
</evidence>
<dbReference type="EMBL" id="KQ086042">
    <property type="protein sequence ID" value="KLO09897.1"/>
    <property type="molecule type" value="Genomic_DNA"/>
</dbReference>
<name>A0A0H2REE8_9AGAM</name>
<feature type="compositionally biased region" description="Polar residues" evidence="1">
    <location>
        <begin position="362"/>
        <end position="375"/>
    </location>
</feature>
<dbReference type="AlphaFoldDB" id="A0A0H2REE8"/>
<dbReference type="InterPro" id="IPR036887">
    <property type="entry name" value="HTH_APSES_sf"/>
</dbReference>
<evidence type="ECO:0000313" key="5">
    <source>
        <dbReference type="Proteomes" id="UP000053477"/>
    </source>
</evidence>
<organism evidence="4 5">
    <name type="scientific">Schizopora paradoxa</name>
    <dbReference type="NCBI Taxonomy" id="27342"/>
    <lineage>
        <taxon>Eukaryota</taxon>
        <taxon>Fungi</taxon>
        <taxon>Dikarya</taxon>
        <taxon>Basidiomycota</taxon>
        <taxon>Agaricomycotina</taxon>
        <taxon>Agaricomycetes</taxon>
        <taxon>Hymenochaetales</taxon>
        <taxon>Schizoporaceae</taxon>
        <taxon>Schizopora</taxon>
    </lineage>
</organism>
<keyword evidence="2" id="KW-0472">Membrane</keyword>
<dbReference type="InterPro" id="IPR037548">
    <property type="entry name" value="Bqt4"/>
</dbReference>
<feature type="compositionally biased region" description="Basic and acidic residues" evidence="1">
    <location>
        <begin position="345"/>
        <end position="360"/>
    </location>
</feature>
<dbReference type="PANTHER" id="PTHR38044:SF1">
    <property type="entry name" value="BOUQUET FORMATION PROTEIN 4"/>
    <property type="match status" value="1"/>
</dbReference>
<evidence type="ECO:0000313" key="4">
    <source>
        <dbReference type="EMBL" id="KLO09897.1"/>
    </source>
</evidence>
<keyword evidence="2" id="KW-0812">Transmembrane</keyword>
<protein>
    <recommendedName>
        <fullName evidence="3">HTH APSES-type domain-containing protein</fullName>
    </recommendedName>
</protein>
<evidence type="ECO:0000256" key="2">
    <source>
        <dbReference type="SAM" id="Phobius"/>
    </source>
</evidence>
<feature type="compositionally biased region" description="Polar residues" evidence="1">
    <location>
        <begin position="218"/>
        <end position="241"/>
    </location>
</feature>
<dbReference type="STRING" id="27342.A0A0H2REE8"/>
<proteinExistence type="predicted"/>
<dbReference type="GO" id="GO:1990862">
    <property type="term" value="C:nuclear membrane complex Bqt3-Bqt4"/>
    <property type="evidence" value="ECO:0007669"/>
    <property type="project" value="InterPro"/>
</dbReference>
<feature type="compositionally biased region" description="Low complexity" evidence="1">
    <location>
        <begin position="177"/>
        <end position="186"/>
    </location>
</feature>
<dbReference type="Proteomes" id="UP000053477">
    <property type="component" value="Unassembled WGS sequence"/>
</dbReference>
<dbReference type="SUPFAM" id="SSF54616">
    <property type="entry name" value="DNA-binding domain of Mlu1-box binding protein MBP1"/>
    <property type="match status" value="1"/>
</dbReference>
<dbReference type="Gene3D" id="3.10.260.10">
    <property type="entry name" value="Transcription regulator HTH, APSES-type DNA-binding domain"/>
    <property type="match status" value="1"/>
</dbReference>
<feature type="compositionally biased region" description="Acidic residues" evidence="1">
    <location>
        <begin position="329"/>
        <end position="338"/>
    </location>
</feature>
<feature type="compositionally biased region" description="Low complexity" evidence="1">
    <location>
        <begin position="253"/>
        <end position="269"/>
    </location>
</feature>
<dbReference type="OrthoDB" id="1935484at2759"/>
<dbReference type="InParanoid" id="A0A0H2REE8"/>
<dbReference type="InterPro" id="IPR003163">
    <property type="entry name" value="Tscrpt_reg_HTH_APSES-type"/>
</dbReference>
<keyword evidence="5" id="KW-1185">Reference proteome</keyword>
<feature type="region of interest" description="Disordered" evidence="1">
    <location>
        <begin position="322"/>
        <end position="378"/>
    </location>
</feature>
<feature type="transmembrane region" description="Helical" evidence="2">
    <location>
        <begin position="388"/>
        <end position="409"/>
    </location>
</feature>
<feature type="region of interest" description="Disordered" evidence="1">
    <location>
        <begin position="158"/>
        <end position="297"/>
    </location>
</feature>
<keyword evidence="2" id="KW-1133">Transmembrane helix</keyword>
<reference evidence="4 5" key="1">
    <citation type="submission" date="2015-04" db="EMBL/GenBank/DDBJ databases">
        <title>Complete genome sequence of Schizopora paradoxa KUC8140, a cosmopolitan wood degrader in East Asia.</title>
        <authorList>
            <consortium name="DOE Joint Genome Institute"/>
            <person name="Min B."/>
            <person name="Park H."/>
            <person name="Jang Y."/>
            <person name="Kim J.-J."/>
            <person name="Kim K.H."/>
            <person name="Pangilinan J."/>
            <person name="Lipzen A."/>
            <person name="Riley R."/>
            <person name="Grigoriev I.V."/>
            <person name="Spatafora J.W."/>
            <person name="Choi I.-G."/>
        </authorList>
    </citation>
    <scope>NUCLEOTIDE SEQUENCE [LARGE SCALE GENOMIC DNA]</scope>
    <source>
        <strain evidence="4 5">KUC8140</strain>
    </source>
</reference>
<feature type="domain" description="HTH APSES-type" evidence="3">
    <location>
        <begin position="51"/>
        <end position="166"/>
    </location>
</feature>
<evidence type="ECO:0000259" key="3">
    <source>
        <dbReference type="PROSITE" id="PS51299"/>
    </source>
</evidence>
<dbReference type="GO" id="GO:0044820">
    <property type="term" value="P:mitotic telomere tethering at nuclear periphery"/>
    <property type="evidence" value="ECO:0007669"/>
    <property type="project" value="TreeGrafter"/>
</dbReference>